<reference evidence="1" key="1">
    <citation type="submission" date="2018-01" db="EMBL/GenBank/DDBJ databases">
        <title>Genomic characterization of Leptospira inadai serogroup Lyme isolated from captured rat in Brazil and comparative analysis with human reference strain.</title>
        <authorList>
            <person name="Moreno L.Z."/>
            <person name="Loureiro A.P."/>
            <person name="Miraglia F."/>
            <person name="Kremer F.S."/>
            <person name="Eslabao M.R."/>
            <person name="Dellagostin O.A."/>
            <person name="Lilenbaum W."/>
            <person name="Moreno A.M."/>
        </authorList>
    </citation>
    <scope>NUCLEOTIDE SEQUENCE [LARGE SCALE GENOMIC DNA]</scope>
    <source>
        <strain evidence="1">M34/99</strain>
    </source>
</reference>
<dbReference type="Proteomes" id="UP000094669">
    <property type="component" value="Unassembled WGS sequence"/>
</dbReference>
<gene>
    <name evidence="1" type="ORF">BES34_007705</name>
</gene>
<evidence type="ECO:0000313" key="2">
    <source>
        <dbReference type="Proteomes" id="UP000094669"/>
    </source>
</evidence>
<keyword evidence="2" id="KW-1185">Reference proteome</keyword>
<dbReference type="EMBL" id="MCRM02000006">
    <property type="protein sequence ID" value="PNV75516.1"/>
    <property type="molecule type" value="Genomic_DNA"/>
</dbReference>
<sequence length="89" mass="9969">MTEDGTLMSKVSTYYRKIFMLRVDLSPVLYSISNLEQLLSSVSKANASALCLQSSAPCPSFIETSPIFILLEFQLILGLRISEFWTIVT</sequence>
<comment type="caution">
    <text evidence="1">The sequence shown here is derived from an EMBL/GenBank/DDBJ whole genome shotgun (WGS) entry which is preliminary data.</text>
</comment>
<accession>A0ABX4YJT5</accession>
<protein>
    <submittedName>
        <fullName evidence="1">Uncharacterized protein</fullName>
    </submittedName>
</protein>
<name>A0ABX4YJT5_9LEPT</name>
<organism evidence="1 2">
    <name type="scientific">Leptospira inadai serovar Lyme</name>
    <dbReference type="NCBI Taxonomy" id="293084"/>
    <lineage>
        <taxon>Bacteria</taxon>
        <taxon>Pseudomonadati</taxon>
        <taxon>Spirochaetota</taxon>
        <taxon>Spirochaetia</taxon>
        <taxon>Leptospirales</taxon>
        <taxon>Leptospiraceae</taxon>
        <taxon>Leptospira</taxon>
    </lineage>
</organism>
<evidence type="ECO:0000313" key="1">
    <source>
        <dbReference type="EMBL" id="PNV75516.1"/>
    </source>
</evidence>
<proteinExistence type="predicted"/>